<evidence type="ECO:0000256" key="1">
    <source>
        <dbReference type="ARBA" id="ARBA00004236"/>
    </source>
</evidence>
<evidence type="ECO:0000313" key="11">
    <source>
        <dbReference type="EMBL" id="QNV37951.1"/>
    </source>
</evidence>
<evidence type="ECO:0000313" key="12">
    <source>
        <dbReference type="Proteomes" id="UP000516404"/>
    </source>
</evidence>
<dbReference type="RefSeq" id="WP_190724742.1">
    <property type="nucleotide sequence ID" value="NZ_CP061539.1"/>
</dbReference>
<dbReference type="GO" id="GO:0016757">
    <property type="term" value="F:glycosyltransferase activity"/>
    <property type="evidence" value="ECO:0007669"/>
    <property type="project" value="UniProtKB-KW"/>
</dbReference>
<dbReference type="SUPFAM" id="SSF53448">
    <property type="entry name" value="Nucleotide-diphospho-sugar transferases"/>
    <property type="match status" value="1"/>
</dbReference>
<evidence type="ECO:0000256" key="2">
    <source>
        <dbReference type="ARBA" id="ARBA00022475"/>
    </source>
</evidence>
<dbReference type="Pfam" id="PF00535">
    <property type="entry name" value="Glycos_transf_2"/>
    <property type="match status" value="1"/>
</dbReference>
<organism evidence="11 12">
    <name type="scientific">Rothia terrae</name>
    <dbReference type="NCBI Taxonomy" id="396015"/>
    <lineage>
        <taxon>Bacteria</taxon>
        <taxon>Bacillati</taxon>
        <taxon>Actinomycetota</taxon>
        <taxon>Actinomycetes</taxon>
        <taxon>Micrococcales</taxon>
        <taxon>Micrococcaceae</taxon>
        <taxon>Rothia</taxon>
    </lineage>
</organism>
<evidence type="ECO:0000256" key="7">
    <source>
        <dbReference type="ARBA" id="ARBA00037904"/>
    </source>
</evidence>
<evidence type="ECO:0000259" key="10">
    <source>
        <dbReference type="Pfam" id="PF00535"/>
    </source>
</evidence>
<dbReference type="Proteomes" id="UP000516404">
    <property type="component" value="Chromosome"/>
</dbReference>
<dbReference type="PANTHER" id="PTHR43646">
    <property type="entry name" value="GLYCOSYLTRANSFERASE"/>
    <property type="match status" value="1"/>
</dbReference>
<dbReference type="AlphaFoldDB" id="A0A7H2BE55"/>
<dbReference type="EMBL" id="CP061539">
    <property type="protein sequence ID" value="QNV37951.1"/>
    <property type="molecule type" value="Genomic_DNA"/>
</dbReference>
<evidence type="ECO:0000256" key="4">
    <source>
        <dbReference type="ARBA" id="ARBA00022679"/>
    </source>
</evidence>
<evidence type="ECO:0000256" key="5">
    <source>
        <dbReference type="ARBA" id="ARBA00023136"/>
    </source>
</evidence>
<feature type="domain" description="Glycosyltransferase 2-like" evidence="10">
    <location>
        <begin position="3"/>
        <end position="149"/>
    </location>
</feature>
<comment type="subcellular location">
    <subcellularLocation>
        <location evidence="1">Cell membrane</location>
    </subcellularLocation>
</comment>
<dbReference type="PANTHER" id="PTHR43646:SF2">
    <property type="entry name" value="GLYCOSYLTRANSFERASE 2-LIKE DOMAIN-CONTAINING PROTEIN"/>
    <property type="match status" value="1"/>
</dbReference>
<keyword evidence="3" id="KW-0328">Glycosyltransferase</keyword>
<name>A0A7H2BE55_9MICC</name>
<dbReference type="GO" id="GO:0005886">
    <property type="term" value="C:plasma membrane"/>
    <property type="evidence" value="ECO:0007669"/>
    <property type="project" value="UniProtKB-SubCell"/>
</dbReference>
<evidence type="ECO:0000256" key="3">
    <source>
        <dbReference type="ARBA" id="ARBA00022676"/>
    </source>
</evidence>
<sequence>MGIIIPAHNEAEDITQCLTAIVAARKDARTKYPHLNVSIWCVADNCTDGTENIVLKNFTDVDNLHLLQVDFRKPGLTRDYGIQQFFAYVHRFSSCPAHNAWVAMTDADTVVPLNWLTDQITAANNSTDCVVGTVEPRKSELGDQVYNLWRERHDFCEGHKHIFGANLGVRASAYQQVGGFLPLLHSEDSSLVKAVEDAGFEMLKTDRIRAVTSGRVQGRVVHGFSTYLADLIAEKASPANDPLPPTVAVRRLLKAPRVPSTHW</sequence>
<dbReference type="Gene3D" id="3.90.550.10">
    <property type="entry name" value="Spore Coat Polysaccharide Biosynthesis Protein SpsA, Chain A"/>
    <property type="match status" value="1"/>
</dbReference>
<protein>
    <recommendedName>
        <fullName evidence="9">4,4'-diaponeurosporenoate glycosyltransferase</fullName>
    </recommendedName>
</protein>
<dbReference type="InterPro" id="IPR029044">
    <property type="entry name" value="Nucleotide-diphossugar_trans"/>
</dbReference>
<gene>
    <name evidence="11" type="ORF">IDM49_01225</name>
</gene>
<comment type="similarity">
    <text evidence="8">Belongs to the glycosyltransferase 2 family. CrtQ subfamily.</text>
</comment>
<accession>A0A7H2BE55</accession>
<keyword evidence="2" id="KW-1003">Cell membrane</keyword>
<keyword evidence="12" id="KW-1185">Reference proteome</keyword>
<evidence type="ECO:0000256" key="6">
    <source>
        <dbReference type="ARBA" id="ARBA00037281"/>
    </source>
</evidence>
<dbReference type="KEGG" id="rter:IDM49_01225"/>
<reference evidence="11 12" key="1">
    <citation type="submission" date="2020-09" db="EMBL/GenBank/DDBJ databases">
        <title>Investigation of environmental microbes.</title>
        <authorList>
            <person name="Ou Y."/>
            <person name="Kang Q."/>
        </authorList>
    </citation>
    <scope>NUCLEOTIDE SEQUENCE [LARGE SCALE GENOMIC DNA]</scope>
    <source>
        <strain evidence="11 12">KJZ-14</strain>
    </source>
</reference>
<comment type="function">
    <text evidence="6">Catalyzes the glycosylation of 4,4'-diaponeurosporenoate, i.e. the esterification of glucose at the C1'' position with the carboxyl group of 4,4'-diaponeurosporenic acid, to form glycosyl-4,4'-diaponeurosporenoate. This is a step in the biosynthesis of staphyloxanthin, an orange pigment present in most staphylococci strains.</text>
</comment>
<comment type="pathway">
    <text evidence="7">Carotenoid biosynthesis; staphyloxanthin biosynthesis; staphyloxanthin from farnesyl diphosphate: step 4/5.</text>
</comment>
<dbReference type="GeneID" id="96622843"/>
<proteinExistence type="inferred from homology"/>
<keyword evidence="5" id="KW-0472">Membrane</keyword>
<evidence type="ECO:0000256" key="8">
    <source>
        <dbReference type="ARBA" id="ARBA00038120"/>
    </source>
</evidence>
<dbReference type="InterPro" id="IPR001173">
    <property type="entry name" value="Glyco_trans_2-like"/>
</dbReference>
<evidence type="ECO:0000256" key="9">
    <source>
        <dbReference type="ARBA" id="ARBA00040345"/>
    </source>
</evidence>
<keyword evidence="4 11" id="KW-0808">Transferase</keyword>